<accession>A0A2N3QNL1</accession>
<organism evidence="2 3">
    <name type="scientific">Bifidobacterium pseudolongum subsp. globosum</name>
    <dbReference type="NCBI Taxonomy" id="1690"/>
    <lineage>
        <taxon>Bacteria</taxon>
        <taxon>Bacillati</taxon>
        <taxon>Actinomycetota</taxon>
        <taxon>Actinomycetes</taxon>
        <taxon>Bifidobacteriales</taxon>
        <taxon>Bifidobacteriaceae</taxon>
        <taxon>Bifidobacterium</taxon>
    </lineage>
</organism>
<sequence length="263" mass="28080">MDFNNDFLNTGGSYNDYGNGQGYGFADGHADRQADVPPTQTETEPAAQAPDGGVHEDTADDTDTGKRTRKASVKVPKLTEDAAKAILDILDTLDDETAVRTARTILGTNSPSKATLLALTSEIKGRGIPKLEQATAKRIVDAVELLDTNTGVAVAKTLTGSNSPNRATLLSALTETKTRNHAATMFQHATKIGTWDADELMMNLALEFASDKDYAKSLFVVLDAAAPERGFGRSSGDARKDAKTIAEKWDGGVDLARFSALRF</sequence>
<evidence type="ECO:0000256" key="1">
    <source>
        <dbReference type="SAM" id="MobiDB-lite"/>
    </source>
</evidence>
<comment type="caution">
    <text evidence="2">The sequence shown here is derived from an EMBL/GenBank/DDBJ whole genome shotgun (WGS) entry which is preliminary data.</text>
</comment>
<feature type="region of interest" description="Disordered" evidence="1">
    <location>
        <begin position="1"/>
        <end position="72"/>
    </location>
</feature>
<evidence type="ECO:0000313" key="3">
    <source>
        <dbReference type="Proteomes" id="UP000233722"/>
    </source>
</evidence>
<dbReference type="Proteomes" id="UP000233722">
    <property type="component" value="Unassembled WGS sequence"/>
</dbReference>
<dbReference type="EMBL" id="PCHA01000037">
    <property type="protein sequence ID" value="PKU93212.1"/>
    <property type="molecule type" value="Genomic_DNA"/>
</dbReference>
<protein>
    <submittedName>
        <fullName evidence="2">Uncharacterized protein</fullName>
    </submittedName>
</protein>
<dbReference type="RefSeq" id="WP_101431127.1">
    <property type="nucleotide sequence ID" value="NZ_PCHA01000037.1"/>
</dbReference>
<name>A0A2N3QNL1_9BIFI</name>
<gene>
    <name evidence="2" type="ORF">CQR45_1742</name>
</gene>
<evidence type="ECO:0000313" key="2">
    <source>
        <dbReference type="EMBL" id="PKU93212.1"/>
    </source>
</evidence>
<proteinExistence type="predicted"/>
<feature type="compositionally biased region" description="Polar residues" evidence="1">
    <location>
        <begin position="1"/>
        <end position="18"/>
    </location>
</feature>
<dbReference type="AlphaFoldDB" id="A0A2N3QNL1"/>
<reference evidence="2 3" key="1">
    <citation type="submission" date="2017-10" db="EMBL/GenBank/DDBJ databases">
        <title>Bifidobacterium genomics.</title>
        <authorList>
            <person name="Lugli G.A."/>
            <person name="Milani C."/>
            <person name="Mancabelli L."/>
        </authorList>
    </citation>
    <scope>NUCLEOTIDE SEQUENCE [LARGE SCALE GENOMIC DNA]</scope>
    <source>
        <strain evidence="2 3">1747B</strain>
    </source>
</reference>